<accession>A0A7D6CC11</accession>
<organism evidence="1">
    <name type="scientific">Micromonospora carbonacea</name>
    <dbReference type="NCBI Taxonomy" id="47853"/>
    <lineage>
        <taxon>Bacteria</taxon>
        <taxon>Bacillati</taxon>
        <taxon>Actinomycetota</taxon>
        <taxon>Actinomycetes</taxon>
        <taxon>Micromonosporales</taxon>
        <taxon>Micromonosporaceae</taxon>
        <taxon>Micromonospora</taxon>
    </lineage>
</organism>
<dbReference type="EMBL" id="CP058905">
    <property type="protein sequence ID" value="QLJ96763.1"/>
    <property type="molecule type" value="Genomic_DNA"/>
</dbReference>
<name>A0A7D6CC11_9ACTN</name>
<sequence length="65" mass="6348">MALVPGAELDGPPESVTELRETAAGVGQIVLSGALDPMVPVAPGDPVAAEPSGLGAVAVPFQAKE</sequence>
<dbReference type="GO" id="GO:0003824">
    <property type="term" value="F:catalytic activity"/>
    <property type="evidence" value="ECO:0007669"/>
    <property type="project" value="InterPro"/>
</dbReference>
<protein>
    <submittedName>
        <fullName evidence="1">Uncharacterized protein</fullName>
    </submittedName>
</protein>
<dbReference type="InterPro" id="IPR036663">
    <property type="entry name" value="Fumarylacetoacetase_C_sf"/>
</dbReference>
<proteinExistence type="predicted"/>
<dbReference type="AlphaFoldDB" id="A0A7D6CC11"/>
<evidence type="ECO:0000313" key="1">
    <source>
        <dbReference type="EMBL" id="QLJ96763.1"/>
    </source>
</evidence>
<dbReference type="SUPFAM" id="SSF56529">
    <property type="entry name" value="FAH"/>
    <property type="match status" value="1"/>
</dbReference>
<dbReference type="Gene3D" id="3.90.850.10">
    <property type="entry name" value="Fumarylacetoacetase-like, C-terminal domain"/>
    <property type="match status" value="1"/>
</dbReference>
<gene>
    <name evidence="1" type="ORF">HZU44_17820</name>
</gene>
<reference evidence="1" key="1">
    <citation type="submission" date="2020-08" db="EMBL/GenBank/DDBJ databases">
        <title>A bifunctional nitrone conjugated secondary metabolite targeting the ribosome.</title>
        <authorList>
            <person name="Limbrick E.M."/>
            <person name="Graf M."/>
            <person name="Derewacz D.K."/>
            <person name="Nguyen F."/>
            <person name="Spraggins J.M."/>
            <person name="Wieland M."/>
            <person name="Ynigez-Gutierrez A.E."/>
            <person name="Reisman B.J."/>
            <person name="Zinshteyn B."/>
            <person name="McCulloch K."/>
            <person name="Iverson T.M."/>
            <person name="Green R."/>
            <person name="Wilson D.N."/>
            <person name="Bachmann B.O."/>
        </authorList>
    </citation>
    <scope>NUCLEOTIDE SEQUENCE</scope>
    <source>
        <strain evidence="1">Africana</strain>
    </source>
</reference>